<organism evidence="3 4">
    <name type="scientific">Orchesella dallaii</name>
    <dbReference type="NCBI Taxonomy" id="48710"/>
    <lineage>
        <taxon>Eukaryota</taxon>
        <taxon>Metazoa</taxon>
        <taxon>Ecdysozoa</taxon>
        <taxon>Arthropoda</taxon>
        <taxon>Hexapoda</taxon>
        <taxon>Collembola</taxon>
        <taxon>Entomobryomorpha</taxon>
        <taxon>Entomobryoidea</taxon>
        <taxon>Orchesellidae</taxon>
        <taxon>Orchesellinae</taxon>
        <taxon>Orchesella</taxon>
    </lineage>
</organism>
<evidence type="ECO:0008006" key="5">
    <source>
        <dbReference type="Google" id="ProtNLM"/>
    </source>
</evidence>
<feature type="compositionally biased region" description="Polar residues" evidence="1">
    <location>
        <begin position="208"/>
        <end position="238"/>
    </location>
</feature>
<keyword evidence="2" id="KW-0472">Membrane</keyword>
<keyword evidence="2" id="KW-1133">Transmembrane helix</keyword>
<keyword evidence="4" id="KW-1185">Reference proteome</keyword>
<reference evidence="3 4" key="1">
    <citation type="submission" date="2024-08" db="EMBL/GenBank/DDBJ databases">
        <authorList>
            <person name="Cucini C."/>
            <person name="Frati F."/>
        </authorList>
    </citation>
    <scope>NUCLEOTIDE SEQUENCE [LARGE SCALE GENOMIC DNA]</scope>
</reference>
<sequence length="255" mass="29033">MAPATQVDDAPSESGPLESMWRKLSSFSCNFGGLDFESISTMLFHETLFSMLLGLWALIGEYVLIRLSVYDLNPGSPWLLLVPIATWVTIVSIKLVERFFLQNGDSPAQRTQRIVLNIGLILVQLAVGSIGSQDREEVLKVIYADDRWPLNDGWQIPITLTRMFVGSCATMTLYRMFYDMTIKACLFEGFVMVNDDDKEEEEEEMKRQNAQSTPRHLTYDNNDNIPRSSTSFPNTDVNQHFAAPANDRIDTRYRN</sequence>
<evidence type="ECO:0000256" key="1">
    <source>
        <dbReference type="SAM" id="MobiDB-lite"/>
    </source>
</evidence>
<dbReference type="Proteomes" id="UP001642540">
    <property type="component" value="Unassembled WGS sequence"/>
</dbReference>
<comment type="caution">
    <text evidence="3">The sequence shown here is derived from an EMBL/GenBank/DDBJ whole genome shotgun (WGS) entry which is preliminary data.</text>
</comment>
<feature type="transmembrane region" description="Helical" evidence="2">
    <location>
        <begin position="48"/>
        <end position="69"/>
    </location>
</feature>
<feature type="transmembrane region" description="Helical" evidence="2">
    <location>
        <begin position="75"/>
        <end position="93"/>
    </location>
</feature>
<gene>
    <name evidence="3" type="ORF">ODALV1_LOCUS12536</name>
</gene>
<evidence type="ECO:0000256" key="2">
    <source>
        <dbReference type="SAM" id="Phobius"/>
    </source>
</evidence>
<accession>A0ABP1QKX9</accession>
<name>A0ABP1QKX9_9HEXA</name>
<keyword evidence="2" id="KW-0812">Transmembrane</keyword>
<feature type="transmembrane region" description="Helical" evidence="2">
    <location>
        <begin position="153"/>
        <end position="174"/>
    </location>
</feature>
<feature type="transmembrane region" description="Helical" evidence="2">
    <location>
        <begin position="114"/>
        <end position="133"/>
    </location>
</feature>
<feature type="region of interest" description="Disordered" evidence="1">
    <location>
        <begin position="198"/>
        <end position="255"/>
    </location>
</feature>
<evidence type="ECO:0000313" key="4">
    <source>
        <dbReference type="Proteomes" id="UP001642540"/>
    </source>
</evidence>
<dbReference type="EMBL" id="CAXLJM020000038">
    <property type="protein sequence ID" value="CAL8106981.1"/>
    <property type="molecule type" value="Genomic_DNA"/>
</dbReference>
<protein>
    <recommendedName>
        <fullName evidence="5">Transmembrane protein</fullName>
    </recommendedName>
</protein>
<proteinExistence type="predicted"/>
<evidence type="ECO:0000313" key="3">
    <source>
        <dbReference type="EMBL" id="CAL8106981.1"/>
    </source>
</evidence>